<proteinExistence type="predicted"/>
<reference evidence="3 4" key="1">
    <citation type="submission" date="2024-06" db="EMBL/GenBank/DDBJ databases">
        <title>Genome of Rhodovulum iodosum, a marine photoferrotroph.</title>
        <authorList>
            <person name="Bianchini G."/>
            <person name="Nikeleit V."/>
            <person name="Kappler A."/>
            <person name="Bryce C."/>
            <person name="Sanchez-Baracaldo P."/>
        </authorList>
    </citation>
    <scope>NUCLEOTIDE SEQUENCE [LARGE SCALE GENOMIC DNA]</scope>
    <source>
        <strain evidence="3 4">UT/N1</strain>
    </source>
</reference>
<dbReference type="InterPro" id="IPR029069">
    <property type="entry name" value="HotDog_dom_sf"/>
</dbReference>
<feature type="domain" description="FAS1-like dehydratase" evidence="2">
    <location>
        <begin position="70"/>
        <end position="130"/>
    </location>
</feature>
<dbReference type="PANTHER" id="PTHR28152">
    <property type="entry name" value="HYDROXYACYL-THIOESTER DEHYDRATASE TYPE 2, MITOCHONDRIAL"/>
    <property type="match status" value="1"/>
</dbReference>
<evidence type="ECO:0000313" key="4">
    <source>
        <dbReference type="Proteomes" id="UP001560019"/>
    </source>
</evidence>
<sequence length="268" mass="28973">MHPATGQTRTLTDPLDPARAAALHATLGLPGPAPAAGDPLPPFFHQVYFWDALPPARLGRDGHPKLGEFIPDLGLPRRMWAGGRLTFTAPLRAGQPAERRTTIETIAEKTGRTGPLAFVTLRHDIVQGGRLCVSEHQNLVYRQDPDPAAPSPAPPPAPEGAEQTHAVGFSPTLLFRYSALTFNGHRIHYDRDYARDVEGYAGLVVHGPLLAQLLMLMAEERGPLAGFAFRATAPLIDTETATLARRENRLWVAGPDGRLCMEADATPA</sequence>
<dbReference type="PANTHER" id="PTHR28152:SF1">
    <property type="entry name" value="HYDROXYACYL-THIOESTER DEHYDRATASE TYPE 2, MITOCHONDRIAL"/>
    <property type="match status" value="1"/>
</dbReference>
<keyword evidence="4" id="KW-1185">Reference proteome</keyword>
<dbReference type="InterPro" id="IPR052741">
    <property type="entry name" value="Mitochondrial_HTD2"/>
</dbReference>
<accession>A0ABV3XXG9</accession>
<name>A0ABV3XXG9_9RHOB</name>
<evidence type="ECO:0000313" key="3">
    <source>
        <dbReference type="EMBL" id="MEX5730071.1"/>
    </source>
</evidence>
<dbReference type="Gene3D" id="3.10.129.10">
    <property type="entry name" value="Hotdog Thioesterase"/>
    <property type="match status" value="2"/>
</dbReference>
<dbReference type="RefSeq" id="WP_125403461.1">
    <property type="nucleotide sequence ID" value="NZ_JBEHHI010000003.1"/>
</dbReference>
<dbReference type="InterPro" id="IPR039569">
    <property type="entry name" value="FAS1-like_DH_region"/>
</dbReference>
<evidence type="ECO:0000256" key="1">
    <source>
        <dbReference type="SAM" id="MobiDB-lite"/>
    </source>
</evidence>
<protein>
    <submittedName>
        <fullName evidence="3">3-methylfumaryl-CoA hydratase</fullName>
    </submittedName>
</protein>
<organism evidence="3 4">
    <name type="scientific">Rhodovulum iodosum</name>
    <dbReference type="NCBI Taxonomy" id="68291"/>
    <lineage>
        <taxon>Bacteria</taxon>
        <taxon>Pseudomonadati</taxon>
        <taxon>Pseudomonadota</taxon>
        <taxon>Alphaproteobacteria</taxon>
        <taxon>Rhodobacterales</taxon>
        <taxon>Paracoccaceae</taxon>
        <taxon>Rhodovulum</taxon>
    </lineage>
</organism>
<dbReference type="Proteomes" id="UP001560019">
    <property type="component" value="Unassembled WGS sequence"/>
</dbReference>
<feature type="region of interest" description="Disordered" evidence="1">
    <location>
        <begin position="142"/>
        <end position="163"/>
    </location>
</feature>
<gene>
    <name evidence="3" type="ORF">Ga0609869_003424</name>
</gene>
<feature type="compositionally biased region" description="Pro residues" evidence="1">
    <location>
        <begin position="147"/>
        <end position="158"/>
    </location>
</feature>
<evidence type="ECO:0000259" key="2">
    <source>
        <dbReference type="Pfam" id="PF13452"/>
    </source>
</evidence>
<dbReference type="Pfam" id="PF13452">
    <property type="entry name" value="FAS1_DH_region"/>
    <property type="match status" value="1"/>
</dbReference>
<dbReference type="EMBL" id="JBEHHI010000003">
    <property type="protein sequence ID" value="MEX5730071.1"/>
    <property type="molecule type" value="Genomic_DNA"/>
</dbReference>
<comment type="caution">
    <text evidence="3">The sequence shown here is derived from an EMBL/GenBank/DDBJ whole genome shotgun (WGS) entry which is preliminary data.</text>
</comment>
<dbReference type="SUPFAM" id="SSF54637">
    <property type="entry name" value="Thioesterase/thiol ester dehydrase-isomerase"/>
    <property type="match status" value="2"/>
</dbReference>